<keyword evidence="2" id="KW-0808">Transferase</keyword>
<comment type="caution">
    <text evidence="2">The sequence shown here is derived from an EMBL/GenBank/DDBJ whole genome shotgun (WGS) entry which is preliminary data.</text>
</comment>
<accession>A0AAD8JJZ3</accession>
<dbReference type="SUPFAM" id="SSF56112">
    <property type="entry name" value="Protein kinase-like (PK-like)"/>
    <property type="match status" value="1"/>
</dbReference>
<name>A0AAD8JJZ3_9APIA</name>
<dbReference type="EMBL" id="JAUIZM010000001">
    <property type="protein sequence ID" value="KAK1404021.1"/>
    <property type="molecule type" value="Genomic_DNA"/>
</dbReference>
<dbReference type="PROSITE" id="PS50011">
    <property type="entry name" value="PROTEIN_KINASE_DOM"/>
    <property type="match status" value="1"/>
</dbReference>
<protein>
    <submittedName>
        <fullName evidence="2">Serine/threonine-protein kinase BIK1</fullName>
    </submittedName>
</protein>
<evidence type="ECO:0000313" key="2">
    <source>
        <dbReference type="EMBL" id="KAK1404021.1"/>
    </source>
</evidence>
<dbReference type="Proteomes" id="UP001237642">
    <property type="component" value="Unassembled WGS sequence"/>
</dbReference>
<dbReference type="InterPro" id="IPR011009">
    <property type="entry name" value="Kinase-like_dom_sf"/>
</dbReference>
<keyword evidence="3" id="KW-1185">Reference proteome</keyword>
<dbReference type="PANTHER" id="PTHR45621">
    <property type="entry name" value="OS01G0588500 PROTEIN-RELATED"/>
    <property type="match status" value="1"/>
</dbReference>
<reference evidence="2" key="1">
    <citation type="submission" date="2023-02" db="EMBL/GenBank/DDBJ databases">
        <title>Genome of toxic invasive species Heracleum sosnowskyi carries increased number of genes despite the absence of recent whole-genome duplications.</title>
        <authorList>
            <person name="Schelkunov M."/>
            <person name="Shtratnikova V."/>
            <person name="Makarenko M."/>
            <person name="Klepikova A."/>
            <person name="Omelchenko D."/>
            <person name="Novikova G."/>
            <person name="Obukhova E."/>
            <person name="Bogdanov V."/>
            <person name="Penin A."/>
            <person name="Logacheva M."/>
        </authorList>
    </citation>
    <scope>NUCLEOTIDE SEQUENCE</scope>
    <source>
        <strain evidence="2">Hsosn_3</strain>
        <tissue evidence="2">Leaf</tissue>
    </source>
</reference>
<proteinExistence type="predicted"/>
<organism evidence="2 3">
    <name type="scientific">Heracleum sosnowskyi</name>
    <dbReference type="NCBI Taxonomy" id="360622"/>
    <lineage>
        <taxon>Eukaryota</taxon>
        <taxon>Viridiplantae</taxon>
        <taxon>Streptophyta</taxon>
        <taxon>Embryophyta</taxon>
        <taxon>Tracheophyta</taxon>
        <taxon>Spermatophyta</taxon>
        <taxon>Magnoliopsida</taxon>
        <taxon>eudicotyledons</taxon>
        <taxon>Gunneridae</taxon>
        <taxon>Pentapetalae</taxon>
        <taxon>asterids</taxon>
        <taxon>campanulids</taxon>
        <taxon>Apiales</taxon>
        <taxon>Apiaceae</taxon>
        <taxon>Apioideae</taxon>
        <taxon>apioid superclade</taxon>
        <taxon>Tordylieae</taxon>
        <taxon>Tordyliinae</taxon>
        <taxon>Heracleum</taxon>
    </lineage>
</organism>
<feature type="domain" description="Protein kinase" evidence="1">
    <location>
        <begin position="62"/>
        <end position="338"/>
    </location>
</feature>
<evidence type="ECO:0000313" key="3">
    <source>
        <dbReference type="Proteomes" id="UP001237642"/>
    </source>
</evidence>
<dbReference type="GO" id="GO:0005524">
    <property type="term" value="F:ATP binding"/>
    <property type="evidence" value="ECO:0007669"/>
    <property type="project" value="InterPro"/>
</dbReference>
<dbReference type="InterPro" id="IPR050823">
    <property type="entry name" value="Plant_Ser_Thr_Prot_Kinase"/>
</dbReference>
<reference evidence="2" key="2">
    <citation type="submission" date="2023-05" db="EMBL/GenBank/DDBJ databases">
        <authorList>
            <person name="Schelkunov M.I."/>
        </authorList>
    </citation>
    <scope>NUCLEOTIDE SEQUENCE</scope>
    <source>
        <strain evidence="2">Hsosn_3</strain>
        <tissue evidence="2">Leaf</tissue>
    </source>
</reference>
<dbReference type="GO" id="GO:0004672">
    <property type="term" value="F:protein kinase activity"/>
    <property type="evidence" value="ECO:0007669"/>
    <property type="project" value="InterPro"/>
</dbReference>
<keyword evidence="2" id="KW-0418">Kinase</keyword>
<dbReference type="InterPro" id="IPR000719">
    <property type="entry name" value="Prot_kinase_dom"/>
</dbReference>
<sequence>MLDDKMGPDLILQILKRESGTTFDRDYIHTQVVFLCAGMDLVLQSHPEKFTQDQLKLATNGFSAENLIASTQFGKLYRGKIKHDDKSGEEKDVTLKIWEHQKCSLHDLRSKLKTEVLFLKHHNHPNLVKLVGCCESDELLATIYDISPLDTLHNLLDKDEINWQQTVNIALQFARLLEELHRSDYLVRNISPDHIMIDKECNPILFDLSMLTGGFFGDVPNGSIWGSPGYIDPRLISAGKLLGARSPWSVKCDIYSYGALLLSLIGKKAFNPENKEETKADCWAKKEFKPDCSLVHKKLQDDPLYDARCGNDITALAMCCLEYYPQSRPIMLQIVKFLEKRQIKVGDA</sequence>
<evidence type="ECO:0000259" key="1">
    <source>
        <dbReference type="PROSITE" id="PS50011"/>
    </source>
</evidence>
<dbReference type="Gene3D" id="1.10.510.10">
    <property type="entry name" value="Transferase(Phosphotransferase) domain 1"/>
    <property type="match status" value="1"/>
</dbReference>
<dbReference type="AlphaFoldDB" id="A0AAD8JJZ3"/>
<gene>
    <name evidence="2" type="ORF">POM88_003626</name>
</gene>
<dbReference type="Gene3D" id="3.30.200.20">
    <property type="entry name" value="Phosphorylase Kinase, domain 1"/>
    <property type="match status" value="1"/>
</dbReference>
<dbReference type="Pfam" id="PF00069">
    <property type="entry name" value="Pkinase"/>
    <property type="match status" value="1"/>
</dbReference>